<dbReference type="Pfam" id="PF08220">
    <property type="entry name" value="HTH_DeoR"/>
    <property type="match status" value="1"/>
</dbReference>
<dbReference type="GO" id="GO:0003700">
    <property type="term" value="F:DNA-binding transcription factor activity"/>
    <property type="evidence" value="ECO:0007669"/>
    <property type="project" value="InterPro"/>
</dbReference>
<keyword evidence="4" id="KW-0238">DNA-binding</keyword>
<dbReference type="SMART" id="SM00420">
    <property type="entry name" value="HTH_DEOR"/>
    <property type="match status" value="1"/>
</dbReference>
<dbReference type="PANTHER" id="PTHR30363:SF4">
    <property type="entry name" value="GLYCEROL-3-PHOSPHATE REGULON REPRESSOR"/>
    <property type="match status" value="1"/>
</dbReference>
<dbReference type="AlphaFoldDB" id="A0A0R2AXM7"/>
<dbReference type="InterPro" id="IPR036390">
    <property type="entry name" value="WH_DNA-bd_sf"/>
</dbReference>
<sequence>MLKRERLLTIQNLVEKKGIVTVSEIEQALGVSKMTVRRDLDELADNQTLIRIHGGAQSKHYVKTTELSRLERRDLNVAEKQQIATIITSLIAPGDTVFIGPGTTNELVADALSISDVNIITNSLPVFESFQNHAKRTKIQLIGGHYHARTGAFIGSITVEMLERLRPTKAFISVSGLDGDAVMDENVDEGQALAIALNQAAKRYIVSDHTKLNRTAFYRFYDLSECDALITDGDIPKPDLARYANLTTVLTSPIVRV</sequence>
<keyword evidence="5" id="KW-0804">Transcription</keyword>
<dbReference type="EMBL" id="AYZQ01000003">
    <property type="protein sequence ID" value="KRM71767.1"/>
    <property type="molecule type" value="Genomic_DNA"/>
</dbReference>
<dbReference type="PRINTS" id="PR00037">
    <property type="entry name" value="HTHLACR"/>
</dbReference>
<dbReference type="SMART" id="SM01134">
    <property type="entry name" value="DeoRC"/>
    <property type="match status" value="1"/>
</dbReference>
<protein>
    <recommendedName>
        <fullName evidence="1">Lactose phosphotransferase system repressor</fullName>
    </recommendedName>
</protein>
<dbReference type="Gene3D" id="1.10.10.10">
    <property type="entry name" value="Winged helix-like DNA-binding domain superfamily/Winged helix DNA-binding domain"/>
    <property type="match status" value="1"/>
</dbReference>
<reference evidence="8 9" key="1">
    <citation type="journal article" date="2015" name="Genome Announc.">
        <title>Expanding the biotechnology potential of lactobacilli through comparative genomics of 213 strains and associated genera.</title>
        <authorList>
            <person name="Sun Z."/>
            <person name="Harris H.M."/>
            <person name="McCann A."/>
            <person name="Guo C."/>
            <person name="Argimon S."/>
            <person name="Zhang W."/>
            <person name="Yang X."/>
            <person name="Jeffery I.B."/>
            <person name="Cooney J.C."/>
            <person name="Kagawa T.F."/>
            <person name="Liu W."/>
            <person name="Song Y."/>
            <person name="Salvetti E."/>
            <person name="Wrobel A."/>
            <person name="Rasinkangas P."/>
            <person name="Parkhill J."/>
            <person name="Rea M.C."/>
            <person name="O'Sullivan O."/>
            <person name="Ritari J."/>
            <person name="Douillard F.P."/>
            <person name="Paul Ross R."/>
            <person name="Yang R."/>
            <person name="Briner A.E."/>
            <person name="Felis G.E."/>
            <person name="de Vos W.M."/>
            <person name="Barrangou R."/>
            <person name="Klaenhammer T.R."/>
            <person name="Caufield P.W."/>
            <person name="Cui Y."/>
            <person name="Zhang H."/>
            <person name="O'Toole P.W."/>
        </authorList>
    </citation>
    <scope>NUCLEOTIDE SEQUENCE [LARGE SCALE GENOMIC DNA]</scope>
    <source>
        <strain evidence="8 9">DSM 23927</strain>
    </source>
</reference>
<dbReference type="GO" id="GO:0003677">
    <property type="term" value="F:DNA binding"/>
    <property type="evidence" value="ECO:0007669"/>
    <property type="project" value="UniProtKB-KW"/>
</dbReference>
<dbReference type="Proteomes" id="UP000051672">
    <property type="component" value="Unassembled WGS sequence"/>
</dbReference>
<evidence type="ECO:0000256" key="5">
    <source>
        <dbReference type="ARBA" id="ARBA00023163"/>
    </source>
</evidence>
<keyword evidence="9" id="KW-1185">Reference proteome</keyword>
<evidence type="ECO:0000256" key="3">
    <source>
        <dbReference type="ARBA" id="ARBA00023015"/>
    </source>
</evidence>
<dbReference type="InterPro" id="IPR018356">
    <property type="entry name" value="Tscrpt_reg_HTH_DeoR_CS"/>
</dbReference>
<dbReference type="STRING" id="1423727.FC34_GL001427"/>
<dbReference type="Pfam" id="PF00455">
    <property type="entry name" value="DeoRC"/>
    <property type="match status" value="1"/>
</dbReference>
<keyword evidence="3" id="KW-0805">Transcription regulation</keyword>
<proteinExistence type="predicted"/>
<comment type="caution">
    <text evidence="8">The sequence shown here is derived from an EMBL/GenBank/DDBJ whole genome shotgun (WGS) entry which is preliminary data.</text>
</comment>
<comment type="function">
    <text evidence="6">Repressor of the lactose catabolism operon. Galactose-6-phosphate is the inducer.</text>
</comment>
<organism evidence="8 9">
    <name type="scientific">Lacticaseibacillus brantae DSM 23927</name>
    <dbReference type="NCBI Taxonomy" id="1423727"/>
    <lineage>
        <taxon>Bacteria</taxon>
        <taxon>Bacillati</taxon>
        <taxon>Bacillota</taxon>
        <taxon>Bacilli</taxon>
        <taxon>Lactobacillales</taxon>
        <taxon>Lactobacillaceae</taxon>
        <taxon>Lacticaseibacillus</taxon>
    </lineage>
</organism>
<evidence type="ECO:0000313" key="9">
    <source>
        <dbReference type="Proteomes" id="UP000051672"/>
    </source>
</evidence>
<evidence type="ECO:0000313" key="8">
    <source>
        <dbReference type="EMBL" id="KRM71767.1"/>
    </source>
</evidence>
<feature type="domain" description="HTH deoR-type" evidence="7">
    <location>
        <begin position="3"/>
        <end position="58"/>
    </location>
</feature>
<dbReference type="RefSeq" id="WP_057894711.1">
    <property type="nucleotide sequence ID" value="NZ_AYZQ01000003.1"/>
</dbReference>
<dbReference type="InterPro" id="IPR050313">
    <property type="entry name" value="Carb_Metab_HTH_regulators"/>
</dbReference>
<evidence type="ECO:0000256" key="2">
    <source>
        <dbReference type="ARBA" id="ARBA00022491"/>
    </source>
</evidence>
<evidence type="ECO:0000256" key="4">
    <source>
        <dbReference type="ARBA" id="ARBA00023125"/>
    </source>
</evidence>
<dbReference type="PATRIC" id="fig|1423727.3.peg.1446"/>
<gene>
    <name evidence="8" type="ORF">FC34_GL001427</name>
</gene>
<keyword evidence="2" id="KW-0678">Repressor</keyword>
<evidence type="ECO:0000256" key="1">
    <source>
        <dbReference type="ARBA" id="ARBA00021390"/>
    </source>
</evidence>
<dbReference type="InterPro" id="IPR036388">
    <property type="entry name" value="WH-like_DNA-bd_sf"/>
</dbReference>
<dbReference type="PROSITE" id="PS00894">
    <property type="entry name" value="HTH_DEOR_1"/>
    <property type="match status" value="1"/>
</dbReference>
<dbReference type="OrthoDB" id="9798651at2"/>
<accession>A0A0R2AXM7</accession>
<dbReference type="InterPro" id="IPR037171">
    <property type="entry name" value="NagB/RpiA_transferase-like"/>
</dbReference>
<dbReference type="SUPFAM" id="SSF100950">
    <property type="entry name" value="NagB/RpiA/CoA transferase-like"/>
    <property type="match status" value="1"/>
</dbReference>
<name>A0A0R2AXM7_9LACO</name>
<evidence type="ECO:0000259" key="7">
    <source>
        <dbReference type="PROSITE" id="PS51000"/>
    </source>
</evidence>
<dbReference type="InterPro" id="IPR014036">
    <property type="entry name" value="DeoR-like_C"/>
</dbReference>
<evidence type="ECO:0000256" key="6">
    <source>
        <dbReference type="ARBA" id="ARBA00024937"/>
    </source>
</evidence>
<dbReference type="PANTHER" id="PTHR30363">
    <property type="entry name" value="HTH-TYPE TRANSCRIPTIONAL REGULATOR SRLR-RELATED"/>
    <property type="match status" value="1"/>
</dbReference>
<dbReference type="InterPro" id="IPR001034">
    <property type="entry name" value="DeoR_HTH"/>
</dbReference>
<dbReference type="PROSITE" id="PS51000">
    <property type="entry name" value="HTH_DEOR_2"/>
    <property type="match status" value="1"/>
</dbReference>
<dbReference type="SUPFAM" id="SSF46785">
    <property type="entry name" value="Winged helix' DNA-binding domain"/>
    <property type="match status" value="1"/>
</dbReference>